<dbReference type="RefSeq" id="WP_082405481.1">
    <property type="nucleotide sequence ID" value="NZ_AZFJ01000003.1"/>
</dbReference>
<dbReference type="EMBL" id="AZFJ01000003">
    <property type="protein sequence ID" value="KRL88604.1"/>
    <property type="molecule type" value="Genomic_DNA"/>
</dbReference>
<sequence length="252" mass="27889">MQPIKSASSLSRTKNWRVLLYGKPGVGKTTAISYLKGKTLVLDLDDSSKVLAGLPNIDVQPFDRSKPSEEWKDFLTNLNSRINGYDNLVVDNVSAFEKDWFVERGRESKNGIGNEIQDYGQWGNYFSRVLTTVFMDAPINVLVTAWENTRNITAESGQSFSQYAPAIRDSVRDGLLGLTDVVGRLMVNPKTGGRGVILEGTDAIFAKNRLDHRTSAPIEELFAFGGDGDEQSNRQSAVRSVEHDEATLPKSK</sequence>
<reference evidence="2 3" key="1">
    <citation type="journal article" date="2015" name="Genome Announc.">
        <title>Expanding the biotechnology potential of lactobacilli through comparative genomics of 213 strains and associated genera.</title>
        <authorList>
            <person name="Sun Z."/>
            <person name="Harris H.M."/>
            <person name="McCann A."/>
            <person name="Guo C."/>
            <person name="Argimon S."/>
            <person name="Zhang W."/>
            <person name="Yang X."/>
            <person name="Jeffery I.B."/>
            <person name="Cooney J.C."/>
            <person name="Kagawa T.F."/>
            <person name="Liu W."/>
            <person name="Song Y."/>
            <person name="Salvetti E."/>
            <person name="Wrobel A."/>
            <person name="Rasinkangas P."/>
            <person name="Parkhill J."/>
            <person name="Rea M.C."/>
            <person name="O'Sullivan O."/>
            <person name="Ritari J."/>
            <person name="Douillard F.P."/>
            <person name="Paul Ross R."/>
            <person name="Yang R."/>
            <person name="Briner A.E."/>
            <person name="Felis G.E."/>
            <person name="de Vos W.M."/>
            <person name="Barrangou R."/>
            <person name="Klaenhammer T.R."/>
            <person name="Caufield P.W."/>
            <person name="Cui Y."/>
            <person name="Zhang H."/>
            <person name="O'Toole P.W."/>
        </authorList>
    </citation>
    <scope>NUCLEOTIDE SEQUENCE [LARGE SCALE GENOMIC DNA]</scope>
    <source>
        <strain evidence="2 3">DSM 15945</strain>
    </source>
</reference>
<accession>A0A0R1U5T8</accession>
<dbReference type="STRING" id="1423783.FC50_GL002363"/>
<comment type="caution">
    <text evidence="2">The sequence shown here is derived from an EMBL/GenBank/DDBJ whole genome shotgun (WGS) entry which is preliminary data.</text>
</comment>
<evidence type="ECO:0000256" key="1">
    <source>
        <dbReference type="SAM" id="MobiDB-lite"/>
    </source>
</evidence>
<gene>
    <name evidence="2" type="ORF">FC50_GL002363</name>
</gene>
<dbReference type="Proteomes" id="UP000051922">
    <property type="component" value="Unassembled WGS sequence"/>
</dbReference>
<dbReference type="InterPro" id="IPR027417">
    <property type="entry name" value="P-loop_NTPase"/>
</dbReference>
<proteinExistence type="predicted"/>
<organism evidence="2 3">
    <name type="scientific">Lacticaseibacillus pantheris DSM 15945 = JCM 12539 = NBRC 106106</name>
    <dbReference type="NCBI Taxonomy" id="1423783"/>
    <lineage>
        <taxon>Bacteria</taxon>
        <taxon>Bacillati</taxon>
        <taxon>Bacillota</taxon>
        <taxon>Bacilli</taxon>
        <taxon>Lactobacillales</taxon>
        <taxon>Lactobacillaceae</taxon>
        <taxon>Lacticaseibacillus</taxon>
    </lineage>
</organism>
<dbReference type="InterPro" id="IPR006505">
    <property type="entry name" value="Phage_nucleotide-bp"/>
</dbReference>
<evidence type="ECO:0000313" key="2">
    <source>
        <dbReference type="EMBL" id="KRL88604.1"/>
    </source>
</evidence>
<dbReference type="AlphaFoldDB" id="A0A0R1U5T8"/>
<dbReference type="Pfam" id="PF13479">
    <property type="entry name" value="AAA_24"/>
    <property type="match status" value="1"/>
</dbReference>
<feature type="compositionally biased region" description="Basic and acidic residues" evidence="1">
    <location>
        <begin position="240"/>
        <end position="252"/>
    </location>
</feature>
<protein>
    <submittedName>
        <fullName evidence="2">NTP-binding protein</fullName>
    </submittedName>
</protein>
<dbReference type="OrthoDB" id="5413799at2"/>
<keyword evidence="3" id="KW-1185">Reference proteome</keyword>
<feature type="region of interest" description="Disordered" evidence="1">
    <location>
        <begin position="224"/>
        <end position="252"/>
    </location>
</feature>
<dbReference type="PATRIC" id="fig|1423783.4.peg.2427"/>
<name>A0A0R1U5T8_9LACO</name>
<evidence type="ECO:0000313" key="3">
    <source>
        <dbReference type="Proteomes" id="UP000051922"/>
    </source>
</evidence>
<dbReference type="NCBIfam" id="TIGR01618">
    <property type="entry name" value="phage_P_loop"/>
    <property type="match status" value="1"/>
</dbReference>
<dbReference type="SUPFAM" id="SSF52540">
    <property type="entry name" value="P-loop containing nucleoside triphosphate hydrolases"/>
    <property type="match status" value="1"/>
</dbReference>